<keyword evidence="4" id="KW-0413">Isomerase</keyword>
<keyword evidence="3" id="KW-0819">tRNA processing</keyword>
<feature type="region of interest" description="Disordered" evidence="5">
    <location>
        <begin position="381"/>
        <end position="402"/>
    </location>
</feature>
<dbReference type="FunFam" id="3.30.70.3190:FF:000001">
    <property type="entry name" value="tRNA pseudouridine synthase Pus10"/>
    <property type="match status" value="1"/>
</dbReference>
<accession>A0A5J4YM70</accession>
<dbReference type="GO" id="GO:0031119">
    <property type="term" value="P:tRNA pseudouridine synthesis"/>
    <property type="evidence" value="ECO:0007669"/>
    <property type="project" value="TreeGrafter"/>
</dbReference>
<sequence length="627" mass="69402">MASRMAGDVARIIAIQFGVCVELGVCAQCALRFVPVEAVARLGLRLDAADDETQAESIDSQDLLQSWIHKLQQKQLELDGALRYGRPMNGWWVRVGHLVRSFFWGSATAGADSELRVSSSDLGEPANIRRAPCVVCFGLLSKKFARGVAEQAAELMREEQWQLPESGGVELHLSLPASSFLREHAVVSCMQARLKERGMTSTALANLYARLPVVAKALLAPFLERKLNVCIVQATSSSPVGRAASAVSVQISLTHQETSHEFAFVVDDVCDADEDSHRQLTKSARNSHGAQGPKKKIIGATYNRAEDEFRLSRKNLQEACRKLLSVKLDALDAIGNVHDEMESWVWFESESVFLTGRYNKYSRRVSQTPWFTDDTEGGDLLLQDSDAKGDPTDQTATELTKKRRLSASGEAKLLHEEQATPAASSSVESFIVPILKGMYGAEQGVFSASGREDRDVRMLGDGRPFCVELKGCRNLDETFDLQLLMEQINMQARGVVVVSQLARVSAATVKQTRHAEHEKMYRCVVYLSNTPSAQQLSALHDAKPLILSQRTPVRVMHRRAVMTRQRSIMSMSARLVSPRCLILDLRAQSGTYIKEFIDGDFGRTRPNLGELLQCQASILQLDVLNVL</sequence>
<dbReference type="Gene3D" id="3.30.70.2510">
    <property type="match status" value="1"/>
</dbReference>
<keyword evidence="8" id="KW-1185">Reference proteome</keyword>
<evidence type="ECO:0000313" key="7">
    <source>
        <dbReference type="EMBL" id="KAA8492245.1"/>
    </source>
</evidence>
<evidence type="ECO:0000313" key="8">
    <source>
        <dbReference type="Proteomes" id="UP000324585"/>
    </source>
</evidence>
<evidence type="ECO:0000259" key="6">
    <source>
        <dbReference type="Pfam" id="PF21238"/>
    </source>
</evidence>
<evidence type="ECO:0000256" key="2">
    <source>
        <dbReference type="ARBA" id="ARBA00012787"/>
    </source>
</evidence>
<dbReference type="SUPFAM" id="SSF55120">
    <property type="entry name" value="Pseudouridine synthase"/>
    <property type="match status" value="1"/>
</dbReference>
<reference evidence="8" key="1">
    <citation type="journal article" date="2019" name="Nat. Commun.">
        <title>Expansion of phycobilisome linker gene families in mesophilic red algae.</title>
        <authorList>
            <person name="Lee J."/>
            <person name="Kim D."/>
            <person name="Bhattacharya D."/>
            <person name="Yoon H.S."/>
        </authorList>
    </citation>
    <scope>NUCLEOTIDE SEQUENCE [LARGE SCALE GENOMIC DNA]</scope>
    <source>
        <strain evidence="8">CCMP 1328</strain>
    </source>
</reference>
<dbReference type="Proteomes" id="UP000324585">
    <property type="component" value="Unassembled WGS sequence"/>
</dbReference>
<evidence type="ECO:0000256" key="5">
    <source>
        <dbReference type="SAM" id="MobiDB-lite"/>
    </source>
</evidence>
<dbReference type="Gene3D" id="3.30.70.3190">
    <property type="match status" value="1"/>
</dbReference>
<evidence type="ECO:0000256" key="1">
    <source>
        <dbReference type="ARBA" id="ARBA00009652"/>
    </source>
</evidence>
<dbReference type="GO" id="GO:0160148">
    <property type="term" value="F:tRNA pseudouridine(55) synthase activity"/>
    <property type="evidence" value="ECO:0007669"/>
    <property type="project" value="UniProtKB-EC"/>
</dbReference>
<dbReference type="EC" id="5.4.99.25" evidence="2"/>
<dbReference type="OrthoDB" id="5818at2759"/>
<dbReference type="PANTHER" id="PTHR21568">
    <property type="entry name" value="TRNA PSEUDOURIDINE SYNTHASE PUS10"/>
    <property type="match status" value="1"/>
</dbReference>
<dbReference type="InterPro" id="IPR048741">
    <property type="entry name" value="Pus10-like_C"/>
</dbReference>
<dbReference type="Pfam" id="PF21238">
    <property type="entry name" value="Pus10_C"/>
    <property type="match status" value="1"/>
</dbReference>
<dbReference type="GO" id="GO:0003723">
    <property type="term" value="F:RNA binding"/>
    <property type="evidence" value="ECO:0007669"/>
    <property type="project" value="InterPro"/>
</dbReference>
<comment type="similarity">
    <text evidence="1">Belongs to the pseudouridine synthase Pus10 family.</text>
</comment>
<comment type="caution">
    <text evidence="7">The sequence shown here is derived from an EMBL/GenBank/DDBJ whole genome shotgun (WGS) entry which is preliminary data.</text>
</comment>
<dbReference type="AlphaFoldDB" id="A0A5J4YM70"/>
<evidence type="ECO:0000256" key="3">
    <source>
        <dbReference type="ARBA" id="ARBA00022694"/>
    </source>
</evidence>
<name>A0A5J4YM70_PORPP</name>
<dbReference type="InterPro" id="IPR039894">
    <property type="entry name" value="Pus10-like"/>
</dbReference>
<proteinExistence type="inferred from homology"/>
<dbReference type="NCBIfam" id="TIGR01213">
    <property type="entry name" value="pseudo_Pus10arc"/>
    <property type="match status" value="1"/>
</dbReference>
<organism evidence="7 8">
    <name type="scientific">Porphyridium purpureum</name>
    <name type="common">Red alga</name>
    <name type="synonym">Porphyridium cruentum</name>
    <dbReference type="NCBI Taxonomy" id="35688"/>
    <lineage>
        <taxon>Eukaryota</taxon>
        <taxon>Rhodophyta</taxon>
        <taxon>Bangiophyceae</taxon>
        <taxon>Porphyridiales</taxon>
        <taxon>Porphyridiaceae</taxon>
        <taxon>Porphyridium</taxon>
    </lineage>
</organism>
<dbReference type="InterPro" id="IPR020103">
    <property type="entry name" value="PsdUridine_synth_cat_dom_sf"/>
</dbReference>
<evidence type="ECO:0000256" key="4">
    <source>
        <dbReference type="ARBA" id="ARBA00023235"/>
    </source>
</evidence>
<dbReference type="PANTHER" id="PTHR21568:SF0">
    <property type="entry name" value="TRNA PSEUDOURIDINE SYNTHASE PUS10"/>
    <property type="match status" value="1"/>
</dbReference>
<feature type="domain" description="Pus10-like C-terminal" evidence="6">
    <location>
        <begin position="353"/>
        <end position="626"/>
    </location>
</feature>
<gene>
    <name evidence="7" type="ORF">FVE85_3683</name>
</gene>
<dbReference type="EMBL" id="VRMN01000010">
    <property type="protein sequence ID" value="KAA8492245.1"/>
    <property type="molecule type" value="Genomic_DNA"/>
</dbReference>
<protein>
    <recommendedName>
        <fullName evidence="2">tRNA pseudouridine(55) synthase</fullName>
        <ecNumber evidence="2">5.4.99.25</ecNumber>
    </recommendedName>
</protein>